<feature type="signal peptide" evidence="1">
    <location>
        <begin position="1"/>
        <end position="16"/>
    </location>
</feature>
<keyword evidence="2" id="KW-1185">Reference proteome</keyword>
<protein>
    <submittedName>
        <fullName evidence="3">CPCFC domain-containing protein</fullName>
    </submittedName>
</protein>
<feature type="chain" id="PRO_5009311282" evidence="1">
    <location>
        <begin position="17"/>
        <end position="217"/>
    </location>
</feature>
<accession>A0A1I7XIR2</accession>
<keyword evidence="1" id="KW-0732">Signal</keyword>
<evidence type="ECO:0000256" key="1">
    <source>
        <dbReference type="SAM" id="SignalP"/>
    </source>
</evidence>
<dbReference type="Proteomes" id="UP000095283">
    <property type="component" value="Unplaced"/>
</dbReference>
<sequence>MLRLLTLAAFVTSTTAFFFGGNNCGCEPSVPTCPPTPICPPQLRKTKYMFIFRNHINYVSEYILTQVNPVQQIPSQGFIENYQNEPIVQPYSPVHNLPGPSQLQEQPSAIPAPVQNEQVVPNPTYQEVPPAAAAVAGSKNAEVEEVEEAVDEKANTEEAKEESAVDKKLTNTEVVAEERVVDIKSLKLTDDPLCNSEDLRKLMAEVSTCFVLFNLLS</sequence>
<name>A0A1I7XIR2_HETBA</name>
<dbReference type="AlphaFoldDB" id="A0A1I7XIR2"/>
<organism evidence="2 3">
    <name type="scientific">Heterorhabditis bacteriophora</name>
    <name type="common">Entomopathogenic nematode worm</name>
    <dbReference type="NCBI Taxonomy" id="37862"/>
    <lineage>
        <taxon>Eukaryota</taxon>
        <taxon>Metazoa</taxon>
        <taxon>Ecdysozoa</taxon>
        <taxon>Nematoda</taxon>
        <taxon>Chromadorea</taxon>
        <taxon>Rhabditida</taxon>
        <taxon>Rhabditina</taxon>
        <taxon>Rhabditomorpha</taxon>
        <taxon>Strongyloidea</taxon>
        <taxon>Heterorhabditidae</taxon>
        <taxon>Heterorhabditis</taxon>
    </lineage>
</organism>
<evidence type="ECO:0000313" key="2">
    <source>
        <dbReference type="Proteomes" id="UP000095283"/>
    </source>
</evidence>
<reference evidence="3" key="1">
    <citation type="submission" date="2016-11" db="UniProtKB">
        <authorList>
            <consortium name="WormBaseParasite"/>
        </authorList>
    </citation>
    <scope>IDENTIFICATION</scope>
</reference>
<evidence type="ECO:0000313" key="3">
    <source>
        <dbReference type="WBParaSite" id="Hba_17406"/>
    </source>
</evidence>
<dbReference type="WBParaSite" id="Hba_17406">
    <property type="protein sequence ID" value="Hba_17406"/>
    <property type="gene ID" value="Hba_17406"/>
</dbReference>
<proteinExistence type="predicted"/>